<dbReference type="FunFam" id="2.60.40.840:FF:000002">
    <property type="entry name" value="Arrestin 3"/>
    <property type="match status" value="1"/>
</dbReference>
<protein>
    <recommendedName>
        <fullName evidence="2">Arrestin-C</fullName>
    </recommendedName>
    <alternativeName>
        <fullName evidence="6">Cone arrestin</fullName>
    </alternativeName>
</protein>
<sequence length="375" mass="41362">LCRVYKKTSGNESIALYLGKRDFVDHVESVDIVDGVIKVDPAELEGRKVWVYLACAFRYGSDDLDVIGLSFRKDIWVKRIQIYPVVGTNPANTPMQEALLKKCGDQGHPFTFTVNFVTMDIPIQGMHILDFGLQPAPEDAGKSCGVDYEVKAYIANEADDPDEKISKKDTCRLIIRKIQFAPGKVGAGPKADISKNFMMSDKPVHLEASIEKELYFHGDPIPVNVKINNETTKVVKKIKITVEQTTEVLLYQSDKYSKTVLTEEFAEEIKGESTLEKTFTVIPLLSNNKEKRGLAVDGRLKDEDTNLASTTIIRPGMDKGMQGIMVSYKIKVNLLVSSGGLLGGLTARPCVITPAQDLHLISSPAGLSDTSHPDN</sequence>
<dbReference type="InterPro" id="IPR017864">
    <property type="entry name" value="Arrestin_CS"/>
</dbReference>
<dbReference type="GO" id="GO:0002031">
    <property type="term" value="P:G protein-coupled receptor internalization"/>
    <property type="evidence" value="ECO:0007669"/>
    <property type="project" value="TreeGrafter"/>
</dbReference>
<dbReference type="Proteomes" id="UP000694402">
    <property type="component" value="Unassembled WGS sequence"/>
</dbReference>
<reference evidence="8" key="1">
    <citation type="submission" date="2025-08" db="UniProtKB">
        <authorList>
            <consortium name="Ensembl"/>
        </authorList>
    </citation>
    <scope>IDENTIFICATION</scope>
</reference>
<dbReference type="Pfam" id="PF02752">
    <property type="entry name" value="Arrestin_C"/>
    <property type="match status" value="1"/>
</dbReference>
<evidence type="ECO:0000313" key="8">
    <source>
        <dbReference type="Ensembl" id="ENSOTSP00005011379.1"/>
    </source>
</evidence>
<evidence type="ECO:0000313" key="9">
    <source>
        <dbReference type="Proteomes" id="UP000694402"/>
    </source>
</evidence>
<evidence type="ECO:0000256" key="3">
    <source>
        <dbReference type="ARBA" id="ARBA00022606"/>
    </source>
</evidence>
<dbReference type="Pfam" id="PF00339">
    <property type="entry name" value="Arrestin_N"/>
    <property type="match status" value="1"/>
</dbReference>
<dbReference type="PANTHER" id="PTHR11792">
    <property type="entry name" value="ARRESTIN"/>
    <property type="match status" value="1"/>
</dbReference>
<dbReference type="GeneTree" id="ENSGT00950000182887"/>
<dbReference type="SMART" id="SM01017">
    <property type="entry name" value="Arrestin_C"/>
    <property type="match status" value="1"/>
</dbReference>
<dbReference type="Gene3D" id="2.60.40.640">
    <property type="match status" value="1"/>
</dbReference>
<dbReference type="InterPro" id="IPR014752">
    <property type="entry name" value="Arrestin-like_C"/>
</dbReference>
<dbReference type="GO" id="GO:0007601">
    <property type="term" value="P:visual perception"/>
    <property type="evidence" value="ECO:0007669"/>
    <property type="project" value="UniProtKB-KW"/>
</dbReference>
<organism evidence="8 9">
    <name type="scientific">Oncorhynchus tshawytscha</name>
    <name type="common">Chinook salmon</name>
    <name type="synonym">Salmo tshawytscha</name>
    <dbReference type="NCBI Taxonomy" id="74940"/>
    <lineage>
        <taxon>Eukaryota</taxon>
        <taxon>Metazoa</taxon>
        <taxon>Chordata</taxon>
        <taxon>Craniata</taxon>
        <taxon>Vertebrata</taxon>
        <taxon>Euteleostomi</taxon>
        <taxon>Actinopterygii</taxon>
        <taxon>Neopterygii</taxon>
        <taxon>Teleostei</taxon>
        <taxon>Protacanthopterygii</taxon>
        <taxon>Salmoniformes</taxon>
        <taxon>Salmonidae</taxon>
        <taxon>Salmoninae</taxon>
        <taxon>Oncorhynchus</taxon>
    </lineage>
</organism>
<evidence type="ECO:0000256" key="1">
    <source>
        <dbReference type="ARBA" id="ARBA00005298"/>
    </source>
</evidence>
<gene>
    <name evidence="8" type="primary">arr3b</name>
</gene>
<dbReference type="InterPro" id="IPR014756">
    <property type="entry name" value="Ig_E-set"/>
</dbReference>
<dbReference type="PRINTS" id="PR00309">
    <property type="entry name" value="ARRESTIN"/>
</dbReference>
<evidence type="ECO:0000256" key="2">
    <source>
        <dbReference type="ARBA" id="ARBA00017730"/>
    </source>
</evidence>
<dbReference type="PROSITE" id="PS00295">
    <property type="entry name" value="ARRESTINS"/>
    <property type="match status" value="1"/>
</dbReference>
<accession>A0A8C8CFN4</accession>
<evidence type="ECO:0000259" key="7">
    <source>
        <dbReference type="SMART" id="SM01017"/>
    </source>
</evidence>
<dbReference type="SUPFAM" id="SSF81296">
    <property type="entry name" value="E set domains"/>
    <property type="match status" value="2"/>
</dbReference>
<dbReference type="InterPro" id="IPR000698">
    <property type="entry name" value="Arrestin"/>
</dbReference>
<name>A0A8C8CFN4_ONCTS</name>
<proteinExistence type="inferred from homology"/>
<evidence type="ECO:0000256" key="5">
    <source>
        <dbReference type="ARBA" id="ARBA00024976"/>
    </source>
</evidence>
<comment type="function">
    <text evidence="5">May play a role in an as yet undefined retina-specific signal transduction. Could bind to photoactivated-phosphorylated red/green opsins.</text>
</comment>
<dbReference type="InterPro" id="IPR011022">
    <property type="entry name" value="Arrestin_C-like"/>
</dbReference>
<comment type="similarity">
    <text evidence="1">Belongs to the arrestin family.</text>
</comment>
<keyword evidence="3" id="KW-0716">Sensory transduction</keyword>
<dbReference type="PANTHER" id="PTHR11792:SF19">
    <property type="entry name" value="ARRESTIN-C"/>
    <property type="match status" value="1"/>
</dbReference>
<dbReference type="GO" id="GO:0007165">
    <property type="term" value="P:signal transduction"/>
    <property type="evidence" value="ECO:0007669"/>
    <property type="project" value="InterPro"/>
</dbReference>
<dbReference type="Ensembl" id="ENSOTST00005012527.2">
    <property type="protein sequence ID" value="ENSOTSP00005011379.1"/>
    <property type="gene ID" value="ENSOTSG00005003489.2"/>
</dbReference>
<dbReference type="InterPro" id="IPR011021">
    <property type="entry name" value="Arrestin-like_N"/>
</dbReference>
<dbReference type="Gene3D" id="2.60.40.840">
    <property type="match status" value="1"/>
</dbReference>
<feature type="domain" description="Arrestin C-terminal-like" evidence="7">
    <location>
        <begin position="200"/>
        <end position="356"/>
    </location>
</feature>
<dbReference type="InterPro" id="IPR014753">
    <property type="entry name" value="Arrestin_N"/>
</dbReference>
<dbReference type="GO" id="GO:0007399">
    <property type="term" value="P:nervous system development"/>
    <property type="evidence" value="ECO:0007669"/>
    <property type="project" value="UniProtKB-ARBA"/>
</dbReference>
<keyword evidence="9" id="KW-1185">Reference proteome</keyword>
<dbReference type="AlphaFoldDB" id="A0A8C8CFN4"/>
<keyword evidence="4" id="KW-0844">Vision</keyword>
<evidence type="ECO:0000256" key="6">
    <source>
        <dbReference type="ARBA" id="ARBA00031498"/>
    </source>
</evidence>
<reference evidence="8" key="2">
    <citation type="submission" date="2025-09" db="UniProtKB">
        <authorList>
            <consortium name="Ensembl"/>
        </authorList>
    </citation>
    <scope>IDENTIFICATION</scope>
</reference>
<dbReference type="GO" id="GO:0001664">
    <property type="term" value="F:G protein-coupled receptor binding"/>
    <property type="evidence" value="ECO:0007669"/>
    <property type="project" value="TreeGrafter"/>
</dbReference>
<evidence type="ECO:0000256" key="4">
    <source>
        <dbReference type="ARBA" id="ARBA00023305"/>
    </source>
</evidence>